<dbReference type="PROSITE" id="PS51340">
    <property type="entry name" value="MOSC"/>
    <property type="match status" value="1"/>
</dbReference>
<evidence type="ECO:0000313" key="3">
    <source>
        <dbReference type="Proteomes" id="UP000753376"/>
    </source>
</evidence>
<dbReference type="Proteomes" id="UP000753376">
    <property type="component" value="Unassembled WGS sequence"/>
</dbReference>
<keyword evidence="3" id="KW-1185">Reference proteome</keyword>
<dbReference type="Pfam" id="PF03473">
    <property type="entry name" value="MOSC"/>
    <property type="match status" value="1"/>
</dbReference>
<organism evidence="2 3">
    <name type="scientific">Marinobacter salexigens</name>
    <dbReference type="NCBI Taxonomy" id="1925763"/>
    <lineage>
        <taxon>Bacteria</taxon>
        <taxon>Pseudomonadati</taxon>
        <taxon>Pseudomonadota</taxon>
        <taxon>Gammaproteobacteria</taxon>
        <taxon>Pseudomonadales</taxon>
        <taxon>Marinobacteraceae</taxon>
        <taxon>Marinobacter</taxon>
    </lineage>
</organism>
<reference evidence="2 3" key="1">
    <citation type="submission" date="2021-05" db="EMBL/GenBank/DDBJ databases">
        <title>Draft genomes of bacteria isolated from model marine particles.</title>
        <authorList>
            <person name="Datta M.S."/>
            <person name="Schwartzman J.A."/>
            <person name="Enke T.N."/>
            <person name="Saavedra J."/>
            <person name="Cermak N."/>
            <person name="Cordero O.X."/>
        </authorList>
    </citation>
    <scope>NUCLEOTIDE SEQUENCE [LARGE SCALE GENOMIC DNA]</scope>
    <source>
        <strain evidence="2 3">D2M19</strain>
    </source>
</reference>
<dbReference type="PANTHER" id="PTHR14237">
    <property type="entry name" value="MOLYBDOPTERIN COFACTOR SULFURASE MOSC"/>
    <property type="match status" value="1"/>
</dbReference>
<comment type="caution">
    <text evidence="2">The sequence shown here is derived from an EMBL/GenBank/DDBJ whole genome shotgun (WGS) entry which is preliminary data.</text>
</comment>
<evidence type="ECO:0000259" key="1">
    <source>
        <dbReference type="PROSITE" id="PS51340"/>
    </source>
</evidence>
<dbReference type="InterPro" id="IPR005302">
    <property type="entry name" value="MoCF_Sase_C"/>
</dbReference>
<proteinExistence type="predicted"/>
<evidence type="ECO:0000313" key="2">
    <source>
        <dbReference type="EMBL" id="MBU2873903.1"/>
    </source>
</evidence>
<dbReference type="Pfam" id="PF03476">
    <property type="entry name" value="MOSC_N"/>
    <property type="match status" value="1"/>
</dbReference>
<dbReference type="InterPro" id="IPR005303">
    <property type="entry name" value="MOCOS_middle"/>
</dbReference>
<gene>
    <name evidence="2" type="ORF">KO508_07745</name>
</gene>
<sequence>MKVHSLHLYPVKSLAGIQVSHFEMDDFGPKNDRRWMIIDEDRNFVTQRSLPQLARVKTDLSESLVSISIPGEGDFTLQHTNQELRVLVWRDWVLAYSGEAAASLALSRFCGKELRFVYMPNSSFRRVDAERVSEYRRVGFADGFPFLITNTASLEELNGRLEEPVEMRRFRPNIVVEGAAAWHEDRWQKLKVGGQSFAIVKPCSRCVLTTVNPDTGSKDPGLQPLRALSGFRRTPEGVIFGQNAIHEFPGIIHVGDSVTVIESE</sequence>
<protein>
    <submittedName>
        <fullName evidence="2">MOSC domain-containing protein</fullName>
    </submittedName>
</protein>
<dbReference type="EMBL" id="JAHKPV010000008">
    <property type="protein sequence ID" value="MBU2873903.1"/>
    <property type="molecule type" value="Genomic_DNA"/>
</dbReference>
<accession>A0ABS6A6T1</accession>
<dbReference type="PANTHER" id="PTHR14237:SF19">
    <property type="entry name" value="MITOCHONDRIAL AMIDOXIME REDUCING COMPONENT 1"/>
    <property type="match status" value="1"/>
</dbReference>
<feature type="domain" description="MOSC" evidence="1">
    <location>
        <begin position="119"/>
        <end position="261"/>
    </location>
</feature>
<name>A0ABS6A6T1_9GAMM</name>
<dbReference type="RefSeq" id="WP_216007781.1">
    <property type="nucleotide sequence ID" value="NZ_JAHKPV010000008.1"/>
</dbReference>